<dbReference type="Proteomes" id="UP000887569">
    <property type="component" value="Unplaced"/>
</dbReference>
<dbReference type="CDD" id="cd09121">
    <property type="entry name" value="PLDc_DNaseII_2"/>
    <property type="match status" value="1"/>
</dbReference>
<name>A0A915C1B5_PARUN</name>
<dbReference type="PANTHER" id="PTHR10858:SF30">
    <property type="entry name" value="CELL-DEATH-RELATED NUCLEASE 7"/>
    <property type="match status" value="1"/>
</dbReference>
<feature type="signal peptide" evidence="3">
    <location>
        <begin position="1"/>
        <end position="23"/>
    </location>
</feature>
<sequence>DKMWASLIQRLLIILNSVWLISASISCRDSTGASVDWFIGYKLPMIEGNRSAISGLSFLYLDGRSTSWSKPEIINSSRSSIALTLAQLYKSIDDPATFYMLYNDEHPEIDKTDSHRGHAKGVAVFNRDSGFWLIHSVPNFPSIRHYAYPPSGYRNGQSFLCITLKSGSLSALATQMLYIQPSIYASQLPTEFASRYPDLQKVVAKKSLTKSATIFHSVVQLESLSGVKFTSFAKHKKFNKDLYSDLVAPQLKTSLLTETWLNGPGDLPSTCSSPYKVNNVLSVRVDGNQFANSKDHSKWAVSADGRDPVLCIGDINRQKSQWGRGGGTVCVRNTPVWSLYKGSITETEPCNGVTNRPNWPTRLWKKMKGVFQDKN</sequence>
<dbReference type="GO" id="GO:0006309">
    <property type="term" value="P:apoptotic DNA fragmentation"/>
    <property type="evidence" value="ECO:0007669"/>
    <property type="project" value="TreeGrafter"/>
</dbReference>
<dbReference type="Pfam" id="PF03265">
    <property type="entry name" value="DNase_II"/>
    <property type="match status" value="1"/>
</dbReference>
<feature type="chain" id="PRO_5037748421" evidence="3">
    <location>
        <begin position="24"/>
        <end position="375"/>
    </location>
</feature>
<dbReference type="WBParaSite" id="PgR075_g012_t01">
    <property type="protein sequence ID" value="PgR075_g012_t01"/>
    <property type="gene ID" value="PgR075_g012"/>
</dbReference>
<accession>A0A915C1B5</accession>
<evidence type="ECO:0000256" key="2">
    <source>
        <dbReference type="ARBA" id="ARBA00022801"/>
    </source>
</evidence>
<evidence type="ECO:0000313" key="5">
    <source>
        <dbReference type="WBParaSite" id="PgR075_g012_t01"/>
    </source>
</evidence>
<reference evidence="5" key="1">
    <citation type="submission" date="2022-11" db="UniProtKB">
        <authorList>
            <consortium name="WormBaseParasite"/>
        </authorList>
    </citation>
    <scope>IDENTIFICATION</scope>
</reference>
<organism evidence="4 5">
    <name type="scientific">Parascaris univalens</name>
    <name type="common">Nematode worm</name>
    <dbReference type="NCBI Taxonomy" id="6257"/>
    <lineage>
        <taxon>Eukaryota</taxon>
        <taxon>Metazoa</taxon>
        <taxon>Ecdysozoa</taxon>
        <taxon>Nematoda</taxon>
        <taxon>Chromadorea</taxon>
        <taxon>Rhabditida</taxon>
        <taxon>Spirurina</taxon>
        <taxon>Ascaridomorpha</taxon>
        <taxon>Ascaridoidea</taxon>
        <taxon>Ascarididae</taxon>
        <taxon>Parascaris</taxon>
    </lineage>
</organism>
<keyword evidence="3" id="KW-0732">Signal</keyword>
<comment type="similarity">
    <text evidence="1">Belongs to the DNase II family.</text>
</comment>
<protein>
    <submittedName>
        <fullName evidence="5">Deoxyribonuclease II</fullName>
    </submittedName>
</protein>
<keyword evidence="4" id="KW-1185">Reference proteome</keyword>
<dbReference type="InterPro" id="IPR004947">
    <property type="entry name" value="DNase_II"/>
</dbReference>
<dbReference type="AlphaFoldDB" id="A0A915C1B5"/>
<evidence type="ECO:0000256" key="1">
    <source>
        <dbReference type="ARBA" id="ARBA00007527"/>
    </source>
</evidence>
<dbReference type="GO" id="GO:0004531">
    <property type="term" value="F:deoxyribonuclease II activity"/>
    <property type="evidence" value="ECO:0007669"/>
    <property type="project" value="InterPro"/>
</dbReference>
<evidence type="ECO:0000256" key="3">
    <source>
        <dbReference type="SAM" id="SignalP"/>
    </source>
</evidence>
<dbReference type="PANTHER" id="PTHR10858">
    <property type="entry name" value="DEOXYRIBONUCLEASE II"/>
    <property type="match status" value="1"/>
</dbReference>
<keyword evidence="2" id="KW-0378">Hydrolase</keyword>
<evidence type="ECO:0000313" key="4">
    <source>
        <dbReference type="Proteomes" id="UP000887569"/>
    </source>
</evidence>
<proteinExistence type="inferred from homology"/>